<evidence type="ECO:0000256" key="1">
    <source>
        <dbReference type="ARBA" id="ARBA00022741"/>
    </source>
</evidence>
<dbReference type="RefSeq" id="WP_269817064.1">
    <property type="nucleotide sequence ID" value="NZ_CP114976.1"/>
</dbReference>
<dbReference type="GO" id="GO:0005737">
    <property type="term" value="C:cytoplasm"/>
    <property type="evidence" value="ECO:0007669"/>
    <property type="project" value="UniProtKB-SubCell"/>
</dbReference>
<dbReference type="InterPro" id="IPR005654">
    <property type="entry name" value="ATPase_AFG1-like"/>
</dbReference>
<proteinExistence type="inferred from homology"/>
<dbReference type="PANTHER" id="PTHR12169:SF6">
    <property type="entry name" value="AFG1-LIKE ATPASE"/>
    <property type="match status" value="1"/>
</dbReference>
<keyword evidence="5" id="KW-1185">Reference proteome</keyword>
<organism evidence="4 5">
    <name type="scientific">Denitrificimonas caeni</name>
    <dbReference type="NCBI Taxonomy" id="521720"/>
    <lineage>
        <taxon>Bacteria</taxon>
        <taxon>Pseudomonadati</taxon>
        <taxon>Pseudomonadota</taxon>
        <taxon>Gammaproteobacteria</taxon>
        <taxon>Pseudomonadales</taxon>
        <taxon>Pseudomonadaceae</taxon>
        <taxon>Denitrificimonas</taxon>
    </lineage>
</organism>
<dbReference type="GO" id="GO:0016887">
    <property type="term" value="F:ATP hydrolysis activity"/>
    <property type="evidence" value="ECO:0007669"/>
    <property type="project" value="UniProtKB-UniRule"/>
</dbReference>
<reference evidence="4 5" key="1">
    <citation type="submission" date="2022-12" db="EMBL/GenBank/DDBJ databases">
        <title>Coexistence and Characterization of a Novel Tigecycline Resistance gene tet(X) variant and blaNDM-1 in a Pseudomonas caeni Isolate of Chicken Origin.</title>
        <authorList>
            <person name="Lu X."/>
            <person name="Zhang L."/>
            <person name="Li R."/>
            <person name="Wang Z."/>
        </authorList>
    </citation>
    <scope>NUCLEOTIDE SEQUENCE [LARGE SCALE GENOMIC DNA]</scope>
    <source>
        <strain evidence="4 5">CE14</strain>
    </source>
</reference>
<accession>A0AAE9VMS1</accession>
<dbReference type="InterPro" id="IPR027417">
    <property type="entry name" value="P-loop_NTPase"/>
</dbReference>
<keyword evidence="3" id="KW-0131">Cell cycle</keyword>
<dbReference type="GO" id="GO:0032153">
    <property type="term" value="C:cell division site"/>
    <property type="evidence" value="ECO:0007669"/>
    <property type="project" value="TreeGrafter"/>
</dbReference>
<keyword evidence="3 4" id="KW-0132">Cell division</keyword>
<name>A0AAE9VMS1_9GAMM</name>
<keyword evidence="3" id="KW-0963">Cytoplasm</keyword>
<dbReference type="KEGG" id="dce:O6P33_06905"/>
<dbReference type="FunFam" id="3.40.50.300:FF:001019">
    <property type="entry name" value="Cell division protein ZapE"/>
    <property type="match status" value="1"/>
</dbReference>
<dbReference type="Gene3D" id="3.40.50.300">
    <property type="entry name" value="P-loop containing nucleotide triphosphate hydrolases"/>
    <property type="match status" value="1"/>
</dbReference>
<dbReference type="AlphaFoldDB" id="A0AAE9VMS1"/>
<dbReference type="PANTHER" id="PTHR12169">
    <property type="entry name" value="ATPASE N2B"/>
    <property type="match status" value="1"/>
</dbReference>
<dbReference type="Pfam" id="PF03969">
    <property type="entry name" value="AFG1_ATPase"/>
    <property type="match status" value="1"/>
</dbReference>
<evidence type="ECO:0000313" key="4">
    <source>
        <dbReference type="EMBL" id="WBE24123.1"/>
    </source>
</evidence>
<keyword evidence="1 3" id="KW-0547">Nucleotide-binding</keyword>
<dbReference type="Proteomes" id="UP001212189">
    <property type="component" value="Chromosome"/>
</dbReference>
<sequence>MTPLERYQSDLQRPDFFRDAAQENAVRHLQRLYDDLVKETPSAGNGLLGRLLGKKSVQPIKGLYFWGGVGRGKTYLVDTFFDALPFEQKMRTHFHRFMKRVHEELRTLDGEKNPLVIVAERFAKEARVICFDEFFVTDITDAMILAGLLEELFKNGVSLVATSNIVPDALYKDGLQRARFLPAIALLKQHTEVVNVDSGIDYRLRALEQAELYHYPLSAAVEQELDKSFRSFLLENSKIFENEPLTVENRTIVARKVANDVAWFDFRELCDGPRSQNDYIELGKIYSTVILSNLEQMDSANEDVARRFINLVDEFYDQSVKLIISAEVPLKDLYAGNRLQFEFQRTLSRLLEMQSHEYLARPHRS</sequence>
<evidence type="ECO:0000256" key="2">
    <source>
        <dbReference type="ARBA" id="ARBA00022840"/>
    </source>
</evidence>
<evidence type="ECO:0000313" key="5">
    <source>
        <dbReference type="Proteomes" id="UP001212189"/>
    </source>
</evidence>
<comment type="subunit">
    <text evidence="3">Interacts with FtsZ.</text>
</comment>
<keyword evidence="2 3" id="KW-0067">ATP-binding</keyword>
<dbReference type="InterPro" id="IPR030870">
    <property type="entry name" value="ZapE"/>
</dbReference>
<dbReference type="GO" id="GO:0005524">
    <property type="term" value="F:ATP binding"/>
    <property type="evidence" value="ECO:0007669"/>
    <property type="project" value="UniProtKB-UniRule"/>
</dbReference>
<feature type="binding site" evidence="3">
    <location>
        <begin position="67"/>
        <end position="74"/>
    </location>
    <ligand>
        <name>ATP</name>
        <dbReference type="ChEBI" id="CHEBI:30616"/>
    </ligand>
</feature>
<keyword evidence="3" id="KW-0378">Hydrolase</keyword>
<comment type="function">
    <text evidence="3">Reduces the stability of FtsZ polymers in the presence of ATP.</text>
</comment>
<dbReference type="HAMAP" id="MF_01919">
    <property type="entry name" value="ZapE"/>
    <property type="match status" value="1"/>
</dbReference>
<evidence type="ECO:0000256" key="3">
    <source>
        <dbReference type="HAMAP-Rule" id="MF_01919"/>
    </source>
</evidence>
<dbReference type="NCBIfam" id="NF040713">
    <property type="entry name" value="ZapE"/>
    <property type="match status" value="1"/>
</dbReference>
<protein>
    <recommendedName>
        <fullName evidence="3">Cell division protein ZapE</fullName>
    </recommendedName>
    <alternativeName>
        <fullName evidence="3">Z ring-associated protein ZapE</fullName>
    </alternativeName>
</protein>
<dbReference type="SUPFAM" id="SSF52540">
    <property type="entry name" value="P-loop containing nucleoside triphosphate hydrolases"/>
    <property type="match status" value="1"/>
</dbReference>
<comment type="subcellular location">
    <subcellularLocation>
        <location evidence="3">Cytoplasm</location>
    </subcellularLocation>
</comment>
<comment type="similarity">
    <text evidence="3">Belongs to the AFG1 ATPase family. ZapE subfamily.</text>
</comment>
<dbReference type="GO" id="GO:0051301">
    <property type="term" value="P:cell division"/>
    <property type="evidence" value="ECO:0007669"/>
    <property type="project" value="UniProtKB-UniRule"/>
</dbReference>
<gene>
    <name evidence="3 4" type="primary">zapE</name>
    <name evidence="4" type="ORF">O6P33_06905</name>
</gene>
<dbReference type="EMBL" id="CP114976">
    <property type="protein sequence ID" value="WBE24123.1"/>
    <property type="molecule type" value="Genomic_DNA"/>
</dbReference>